<feature type="region of interest" description="Disordered" evidence="1">
    <location>
        <begin position="61"/>
        <end position="80"/>
    </location>
</feature>
<dbReference type="Proteomes" id="UP001597058">
    <property type="component" value="Unassembled WGS sequence"/>
</dbReference>
<name>A0ABW3XR49_9ACTN</name>
<protein>
    <submittedName>
        <fullName evidence="2">Uncharacterized protein</fullName>
    </submittedName>
</protein>
<dbReference type="RefSeq" id="WP_329284811.1">
    <property type="nucleotide sequence ID" value="NZ_JBHSKH010000057.1"/>
</dbReference>
<keyword evidence="3" id="KW-1185">Reference proteome</keyword>
<evidence type="ECO:0000313" key="2">
    <source>
        <dbReference type="EMBL" id="MFD1311767.1"/>
    </source>
</evidence>
<evidence type="ECO:0000313" key="3">
    <source>
        <dbReference type="Proteomes" id="UP001597058"/>
    </source>
</evidence>
<proteinExistence type="predicted"/>
<sequence>MITPLTITDPGRCSARKVKAPATGDLVLHLLEGLFFPLKNIQPAAGRRERVLALGSPAAGFTHARAQQPGRGHSGGAGRA</sequence>
<evidence type="ECO:0000256" key="1">
    <source>
        <dbReference type="SAM" id="MobiDB-lite"/>
    </source>
</evidence>
<reference evidence="3" key="1">
    <citation type="journal article" date="2019" name="Int. J. Syst. Evol. Microbiol.">
        <title>The Global Catalogue of Microorganisms (GCM) 10K type strain sequencing project: providing services to taxonomists for standard genome sequencing and annotation.</title>
        <authorList>
            <consortium name="The Broad Institute Genomics Platform"/>
            <consortium name="The Broad Institute Genome Sequencing Center for Infectious Disease"/>
            <person name="Wu L."/>
            <person name="Ma J."/>
        </authorList>
    </citation>
    <scope>NUCLEOTIDE SEQUENCE [LARGE SCALE GENOMIC DNA]</scope>
    <source>
        <strain evidence="3">CGMCC 4.7020</strain>
    </source>
</reference>
<gene>
    <name evidence="2" type="ORF">ACFQ5X_38950</name>
</gene>
<comment type="caution">
    <text evidence="2">The sequence shown here is derived from an EMBL/GenBank/DDBJ whole genome shotgun (WGS) entry which is preliminary data.</text>
</comment>
<accession>A0ABW3XR49</accession>
<organism evidence="2 3">
    <name type="scientific">Streptomyces kaempferi</name>
    <dbReference type="NCBI Taxonomy" id="333725"/>
    <lineage>
        <taxon>Bacteria</taxon>
        <taxon>Bacillati</taxon>
        <taxon>Actinomycetota</taxon>
        <taxon>Actinomycetes</taxon>
        <taxon>Kitasatosporales</taxon>
        <taxon>Streptomycetaceae</taxon>
        <taxon>Streptomyces</taxon>
    </lineage>
</organism>
<dbReference type="EMBL" id="JBHTMM010000090">
    <property type="protein sequence ID" value="MFD1311767.1"/>
    <property type="molecule type" value="Genomic_DNA"/>
</dbReference>